<evidence type="ECO:0000313" key="1">
    <source>
        <dbReference type="EMBL" id="MBJ7879628.1"/>
    </source>
</evidence>
<proteinExistence type="predicted"/>
<evidence type="ECO:0000313" key="2">
    <source>
        <dbReference type="Proteomes" id="UP000662373"/>
    </source>
</evidence>
<dbReference type="AlphaFoldDB" id="A0A934NHE3"/>
<protein>
    <submittedName>
        <fullName evidence="1">Uncharacterized protein</fullName>
    </submittedName>
</protein>
<sequence length="107" mass="12206">MENLLRLINGLPAEQKIVIRETPKNKQTGNIRFLFTFLDLLVRGGIFRMDTKPKEALNILISERFTFQNSEINSGTLPSSYSKWCAATHEGNYDDVRKDISKALGIF</sequence>
<comment type="caution">
    <text evidence="1">The sequence shown here is derived from an EMBL/GenBank/DDBJ whole genome shotgun (WGS) entry which is preliminary data.</text>
</comment>
<name>A0A934NHE3_9FLAO</name>
<dbReference type="Proteomes" id="UP000662373">
    <property type="component" value="Unassembled WGS sequence"/>
</dbReference>
<dbReference type="RefSeq" id="WP_199597088.1">
    <property type="nucleotide sequence ID" value="NZ_JAEHJZ010000004.1"/>
</dbReference>
<dbReference type="EMBL" id="JAEHJZ010000004">
    <property type="protein sequence ID" value="MBJ7879628.1"/>
    <property type="molecule type" value="Genomic_DNA"/>
</dbReference>
<reference evidence="1 2" key="1">
    <citation type="submission" date="2020-09" db="EMBL/GenBank/DDBJ databases">
        <title>Draft genome of Gelidibacter salicanalis PAMC21136.</title>
        <authorList>
            <person name="Park H."/>
        </authorList>
    </citation>
    <scope>NUCLEOTIDE SEQUENCE [LARGE SCALE GENOMIC DNA]</scope>
    <source>
        <strain evidence="1 2">PAMC21136</strain>
    </source>
</reference>
<keyword evidence="2" id="KW-1185">Reference proteome</keyword>
<organism evidence="1 2">
    <name type="scientific">Gelidibacter salicanalis</name>
    <dbReference type="NCBI Taxonomy" id="291193"/>
    <lineage>
        <taxon>Bacteria</taxon>
        <taxon>Pseudomonadati</taxon>
        <taxon>Bacteroidota</taxon>
        <taxon>Flavobacteriia</taxon>
        <taxon>Flavobacteriales</taxon>
        <taxon>Flavobacteriaceae</taxon>
        <taxon>Gelidibacter</taxon>
    </lineage>
</organism>
<accession>A0A934NHE3</accession>
<gene>
    <name evidence="1" type="ORF">JEM65_03015</name>
</gene>